<feature type="domain" description="HD" evidence="3">
    <location>
        <begin position="68"/>
        <end position="203"/>
    </location>
</feature>
<evidence type="ECO:0000313" key="5">
    <source>
        <dbReference type="Proteomes" id="UP000316887"/>
    </source>
</evidence>
<comment type="caution">
    <text evidence="4">The sequence shown here is derived from an EMBL/GenBank/DDBJ whole genome shotgun (WGS) entry which is preliminary data.</text>
</comment>
<dbReference type="InterPro" id="IPR006261">
    <property type="entry name" value="dGTPase"/>
</dbReference>
<dbReference type="NCBIfam" id="NF002326">
    <property type="entry name" value="PRK01286.1-1"/>
    <property type="match status" value="1"/>
</dbReference>
<dbReference type="RefSeq" id="WP_185738192.1">
    <property type="nucleotide sequence ID" value="NZ_VFOF01000001.1"/>
</dbReference>
<dbReference type="GO" id="GO:0008832">
    <property type="term" value="F:dGTPase activity"/>
    <property type="evidence" value="ECO:0007669"/>
    <property type="project" value="TreeGrafter"/>
</dbReference>
<dbReference type="NCBIfam" id="TIGR01353">
    <property type="entry name" value="dGTP_triPase"/>
    <property type="match status" value="1"/>
</dbReference>
<gene>
    <name evidence="4" type="ORF">FBY58_0835</name>
</gene>
<dbReference type="PROSITE" id="PS51831">
    <property type="entry name" value="HD"/>
    <property type="match status" value="1"/>
</dbReference>
<dbReference type="CDD" id="cd00077">
    <property type="entry name" value="HDc"/>
    <property type="match status" value="1"/>
</dbReference>
<dbReference type="InterPro" id="IPR023023">
    <property type="entry name" value="dNTPase_2"/>
</dbReference>
<dbReference type="InterPro" id="IPR050135">
    <property type="entry name" value="dGTPase-like"/>
</dbReference>
<dbReference type="EMBL" id="VFOF01000001">
    <property type="protein sequence ID" value="TQL17265.1"/>
    <property type="molecule type" value="Genomic_DNA"/>
</dbReference>
<evidence type="ECO:0000259" key="3">
    <source>
        <dbReference type="PROSITE" id="PS51831"/>
    </source>
</evidence>
<dbReference type="InterPro" id="IPR026875">
    <property type="entry name" value="PHydrolase_assoc_dom"/>
</dbReference>
<dbReference type="Pfam" id="PF01966">
    <property type="entry name" value="HD"/>
    <property type="match status" value="1"/>
</dbReference>
<evidence type="ECO:0000256" key="1">
    <source>
        <dbReference type="ARBA" id="ARBA00022801"/>
    </source>
</evidence>
<protein>
    <recommendedName>
        <fullName evidence="2">Deoxyguanosinetriphosphate triphosphohydrolase-like protein</fullName>
    </recommendedName>
</protein>
<evidence type="ECO:0000256" key="2">
    <source>
        <dbReference type="HAMAP-Rule" id="MF_01212"/>
    </source>
</evidence>
<dbReference type="AlphaFoldDB" id="A0A542W107"/>
<reference evidence="4 5" key="1">
    <citation type="submission" date="2019-06" db="EMBL/GenBank/DDBJ databases">
        <title>Genome sequencing of Zymomonas mobilis strains for genetic engineering and biofuel applications.</title>
        <authorList>
            <person name="Teravest M."/>
        </authorList>
    </citation>
    <scope>NUCLEOTIDE SEQUENCE [LARGE SCALE GENOMIC DNA]</scope>
    <source>
        <strain evidence="4 5">AN0101</strain>
    </source>
</reference>
<dbReference type="Gene3D" id="1.10.3210.10">
    <property type="entry name" value="Hypothetical protein af1432"/>
    <property type="match status" value="1"/>
</dbReference>
<comment type="similarity">
    <text evidence="2">Belongs to the dGTPase family. Type 2 subfamily.</text>
</comment>
<dbReference type="GO" id="GO:0006203">
    <property type="term" value="P:dGTP catabolic process"/>
    <property type="evidence" value="ECO:0007669"/>
    <property type="project" value="TreeGrafter"/>
</dbReference>
<evidence type="ECO:0000313" key="4">
    <source>
        <dbReference type="EMBL" id="TQL17265.1"/>
    </source>
</evidence>
<dbReference type="Proteomes" id="UP000316887">
    <property type="component" value="Unassembled WGS sequence"/>
</dbReference>
<accession>A0A542W107</accession>
<dbReference type="PANTHER" id="PTHR11373">
    <property type="entry name" value="DEOXYNUCLEOSIDE TRIPHOSPHATE TRIPHOSPHOHYDROLASE"/>
    <property type="match status" value="1"/>
</dbReference>
<dbReference type="Pfam" id="PF13286">
    <property type="entry name" value="HD_assoc"/>
    <property type="match status" value="1"/>
</dbReference>
<dbReference type="SUPFAM" id="SSF109604">
    <property type="entry name" value="HD-domain/PDEase-like"/>
    <property type="match status" value="1"/>
</dbReference>
<sequence length="386" mass="44249">MKTQFAPYAADPDFSRGRLYDEGNGAVRGPRNPFQRDRDRIIHSMAFRRLRYKTQVFIAPESDHFRVRLTHSLEVAQIGRTIARVLRLNEDLTEALCLAHDLGHPPFGHMGENVLKKALKDAGGFDHNAHSLRILTSLESPYPRWPGLNLTWEMQEGLAKHNGPVRSPNWALSAIDDSFPLELANWPSLEAQVAALSDDIAYDNHDLDDGLRAGLINFDEVVTQPLIAPTWEAVRKRYPNLTKKRLIAELIREQIGRMVNDSLDETRRRIANFQPETIADIRSHSQATVSFSEEMAKNERRFKKFMYEKLYHHPDLLPIADRASHVVSGLVALYNDNPQLLPEDWQENLPDNAVERQRHIVDYVAGMTDRYALKRYQQDIGAFDLT</sequence>
<dbReference type="InterPro" id="IPR003607">
    <property type="entry name" value="HD/PDEase_dom"/>
</dbReference>
<name>A0A542W107_ZYMMB</name>
<dbReference type="PANTHER" id="PTHR11373:SF43">
    <property type="entry name" value="DEOXYGUANOSINETRIPHOSPHATE TRIPHOSPHOHYDROLASE-LIKE PROTEIN"/>
    <property type="match status" value="1"/>
</dbReference>
<dbReference type="InterPro" id="IPR006674">
    <property type="entry name" value="HD_domain"/>
</dbReference>
<dbReference type="HAMAP" id="MF_01212">
    <property type="entry name" value="dGTPase_type2"/>
    <property type="match status" value="1"/>
</dbReference>
<organism evidence="4 5">
    <name type="scientific">Zymomonas mobilis</name>
    <dbReference type="NCBI Taxonomy" id="542"/>
    <lineage>
        <taxon>Bacteria</taxon>
        <taxon>Pseudomonadati</taxon>
        <taxon>Pseudomonadota</taxon>
        <taxon>Alphaproteobacteria</taxon>
        <taxon>Sphingomonadales</taxon>
        <taxon>Zymomonadaceae</taxon>
        <taxon>Zymomonas</taxon>
    </lineage>
</organism>
<dbReference type="SMART" id="SM00471">
    <property type="entry name" value="HDc"/>
    <property type="match status" value="1"/>
</dbReference>
<keyword evidence="1 2" id="KW-0378">Hydrolase</keyword>
<proteinExistence type="inferred from homology"/>